<dbReference type="InterPro" id="IPR006664">
    <property type="entry name" value="OMP_bac"/>
</dbReference>
<proteinExistence type="predicted"/>
<evidence type="ECO:0000313" key="7">
    <source>
        <dbReference type="Proteomes" id="UP000015503"/>
    </source>
</evidence>
<dbReference type="EMBL" id="AP013068">
    <property type="protein sequence ID" value="BAN45909.1"/>
    <property type="molecule type" value="Genomic_DNA"/>
</dbReference>
<name>S6BA15_METRE</name>
<dbReference type="PANTHER" id="PTHR30329:SF20">
    <property type="entry name" value="EXPORTED PROTEIN"/>
    <property type="match status" value="1"/>
</dbReference>
<feature type="transmembrane region" description="Helical" evidence="4">
    <location>
        <begin position="221"/>
        <end position="243"/>
    </location>
</feature>
<evidence type="ECO:0000256" key="1">
    <source>
        <dbReference type="ARBA" id="ARBA00004442"/>
    </source>
</evidence>
<evidence type="ECO:0000256" key="4">
    <source>
        <dbReference type="SAM" id="Phobius"/>
    </source>
</evidence>
<evidence type="ECO:0000256" key="3">
    <source>
        <dbReference type="PROSITE-ProRule" id="PRU00473"/>
    </source>
</evidence>
<dbReference type="STRING" id="1245471.PCA10_01770"/>
<protein>
    <recommendedName>
        <fullName evidence="5">OmpA-like domain-containing protein</fullName>
    </recommendedName>
</protein>
<sequence>MNGRAGNESPDRGEQAALYAEMAKLNHPARPDVDWPMVEQWCRELLRSNGGDLQVAVFLALALTHRYGLPGLVEGMTVLRRLLTGPLDGVWPRKTHERSDLLAWLAAQLQFLLRGLEIGERDAPLLRSLEAELACVQEVLNQHRLPALAAIQALNQQVTRLVGRLGGQGIPMLVGARSHGSVPPENPLQLVVSLPGHAPVAPVLYVEAVPAPMPVRRRSHAALWSLAGVLAALLLGVLAWNYWLLSREEVRAAAAEPVRLASVQLFDPASTVMKPDSTKVLINALANVKAQPGWLIVIAGHTDATGDEQRNLSLSRQRAEAVRDWMKSMGDVPDDCFAVQGHGSSQPIADNATEAGRAANRRVDISLVQALGTCQVGPA</sequence>
<accession>S6BA15</accession>
<keyword evidence="4" id="KW-0812">Transmembrane</keyword>
<dbReference type="RefSeq" id="WP_016490121.1">
    <property type="nucleotide sequence ID" value="NC_021499.1"/>
</dbReference>
<dbReference type="HOGENOM" id="CLU_721334_0_0_6"/>
<dbReference type="eggNOG" id="COG3515">
    <property type="taxonomic scope" value="Bacteria"/>
</dbReference>
<dbReference type="PRINTS" id="PR01021">
    <property type="entry name" value="OMPADOMAIN"/>
</dbReference>
<feature type="domain" description="OmpA-like" evidence="5">
    <location>
        <begin position="253"/>
        <end position="371"/>
    </location>
</feature>
<dbReference type="OrthoDB" id="345640at2"/>
<dbReference type="InterPro" id="IPR050330">
    <property type="entry name" value="Bact_OuterMem_StrucFunc"/>
</dbReference>
<gene>
    <name evidence="6" type="ORF">PCA10_01770</name>
</gene>
<keyword evidence="2 3" id="KW-0472">Membrane</keyword>
<dbReference type="AlphaFoldDB" id="S6BA15"/>
<dbReference type="SUPFAM" id="SSF103088">
    <property type="entry name" value="OmpA-like"/>
    <property type="match status" value="1"/>
</dbReference>
<dbReference type="KEGG" id="pre:PCA10_01770"/>
<dbReference type="InterPro" id="IPR006665">
    <property type="entry name" value="OmpA-like"/>
</dbReference>
<evidence type="ECO:0000259" key="5">
    <source>
        <dbReference type="PROSITE" id="PS51123"/>
    </source>
</evidence>
<evidence type="ECO:0000313" key="6">
    <source>
        <dbReference type="EMBL" id="BAN45909.1"/>
    </source>
</evidence>
<keyword evidence="7" id="KW-1185">Reference proteome</keyword>
<dbReference type="Gene3D" id="3.30.1330.60">
    <property type="entry name" value="OmpA-like domain"/>
    <property type="match status" value="1"/>
</dbReference>
<dbReference type="GO" id="GO:0009279">
    <property type="term" value="C:cell outer membrane"/>
    <property type="evidence" value="ECO:0007669"/>
    <property type="project" value="UniProtKB-SubCell"/>
</dbReference>
<dbReference type="Pfam" id="PF06812">
    <property type="entry name" value="ImpA_N"/>
    <property type="match status" value="1"/>
</dbReference>
<evidence type="ECO:0000256" key="2">
    <source>
        <dbReference type="ARBA" id="ARBA00023136"/>
    </source>
</evidence>
<dbReference type="PATRIC" id="fig|1245471.3.peg.173"/>
<dbReference type="InterPro" id="IPR036737">
    <property type="entry name" value="OmpA-like_sf"/>
</dbReference>
<keyword evidence="4" id="KW-1133">Transmembrane helix</keyword>
<reference evidence="6 7" key="1">
    <citation type="journal article" date="2013" name="Genome Announc.">
        <title>Complete Genome Sequence of the Carbazole Degrader Pseudomonas resinovorans Strain CA10 (NBRC 106553).</title>
        <authorList>
            <person name="Shintani M."/>
            <person name="Hosoyama A."/>
            <person name="Ohji S."/>
            <person name="Tsuchikane K."/>
            <person name="Takarada H."/>
            <person name="Yamazoe A."/>
            <person name="Fujita N."/>
            <person name="Nojiri H."/>
        </authorList>
    </citation>
    <scope>NUCLEOTIDE SEQUENCE [LARGE SCALE GENOMIC DNA]</scope>
    <source>
        <strain evidence="6 7">NBRC 106553</strain>
    </source>
</reference>
<dbReference type="Pfam" id="PF00691">
    <property type="entry name" value="OmpA"/>
    <property type="match status" value="1"/>
</dbReference>
<dbReference type="PROSITE" id="PS51123">
    <property type="entry name" value="OMPA_2"/>
    <property type="match status" value="1"/>
</dbReference>
<dbReference type="PANTHER" id="PTHR30329">
    <property type="entry name" value="STATOR ELEMENT OF FLAGELLAR MOTOR COMPLEX"/>
    <property type="match status" value="1"/>
</dbReference>
<dbReference type="InterPro" id="IPR010657">
    <property type="entry name" value="ImpA_N"/>
</dbReference>
<dbReference type="Proteomes" id="UP000015503">
    <property type="component" value="Chromosome"/>
</dbReference>
<organism evidence="6 7">
    <name type="scientific">Metapseudomonas resinovorans NBRC 106553</name>
    <dbReference type="NCBI Taxonomy" id="1245471"/>
    <lineage>
        <taxon>Bacteria</taxon>
        <taxon>Pseudomonadati</taxon>
        <taxon>Pseudomonadota</taxon>
        <taxon>Gammaproteobacteria</taxon>
        <taxon>Pseudomonadales</taxon>
        <taxon>Pseudomonadaceae</taxon>
        <taxon>Metapseudomonas</taxon>
    </lineage>
</organism>
<comment type="subcellular location">
    <subcellularLocation>
        <location evidence="1">Cell outer membrane</location>
    </subcellularLocation>
</comment>
<dbReference type="eggNOG" id="COG2885">
    <property type="taxonomic scope" value="Bacteria"/>
</dbReference>
<dbReference type="CDD" id="cd07185">
    <property type="entry name" value="OmpA_C-like"/>
    <property type="match status" value="1"/>
</dbReference>